<reference evidence="1" key="2">
    <citation type="journal article" date="2022" name="Microbiol. Resour. Announc.">
        <title>Metagenome Sequencing to Explore Phylogenomics of Terrestrial Cyanobacteria.</title>
        <authorList>
            <person name="Ward R.D."/>
            <person name="Stajich J.E."/>
            <person name="Johansen J.R."/>
            <person name="Huntemann M."/>
            <person name="Clum A."/>
            <person name="Foster B."/>
            <person name="Foster B."/>
            <person name="Roux S."/>
            <person name="Palaniappan K."/>
            <person name="Varghese N."/>
            <person name="Mukherjee S."/>
            <person name="Reddy T.B.K."/>
            <person name="Daum C."/>
            <person name="Copeland A."/>
            <person name="Chen I.A."/>
            <person name="Ivanova N.N."/>
            <person name="Kyrpides N.C."/>
            <person name="Shapiro N."/>
            <person name="Eloe-Fadrosh E.A."/>
            <person name="Pietrasiak N."/>
        </authorList>
    </citation>
    <scope>NUCLEOTIDE SEQUENCE</scope>
    <source>
        <strain evidence="1">CPER-KK1</strain>
    </source>
</reference>
<organism evidence="1 2">
    <name type="scientific">Symplocastrum torsivum CPER-KK1</name>
    <dbReference type="NCBI Taxonomy" id="450513"/>
    <lineage>
        <taxon>Bacteria</taxon>
        <taxon>Bacillati</taxon>
        <taxon>Cyanobacteriota</taxon>
        <taxon>Cyanophyceae</taxon>
        <taxon>Oscillatoriophycideae</taxon>
        <taxon>Oscillatoriales</taxon>
        <taxon>Microcoleaceae</taxon>
        <taxon>Symplocastrum</taxon>
    </lineage>
</organism>
<comment type="caution">
    <text evidence="1">The sequence shown here is derived from an EMBL/GenBank/DDBJ whole genome shotgun (WGS) entry which is preliminary data.</text>
</comment>
<evidence type="ECO:0000313" key="2">
    <source>
        <dbReference type="Proteomes" id="UP000753908"/>
    </source>
</evidence>
<accession>A0A951PLE7</accession>
<dbReference type="EMBL" id="JAHHIF010000021">
    <property type="protein sequence ID" value="MBW4546095.1"/>
    <property type="molecule type" value="Genomic_DNA"/>
</dbReference>
<name>A0A951PLE7_9CYAN</name>
<sequence>MKLLAPLPLTLPALERQGFSEVSYEQKPASAGFVFNHKGTACVPSFNKQISEAVGKDERL</sequence>
<dbReference type="Proteomes" id="UP000753908">
    <property type="component" value="Unassembled WGS sequence"/>
</dbReference>
<proteinExistence type="predicted"/>
<reference evidence="1" key="1">
    <citation type="submission" date="2021-05" db="EMBL/GenBank/DDBJ databases">
        <authorList>
            <person name="Pietrasiak N."/>
            <person name="Ward R."/>
            <person name="Stajich J.E."/>
            <person name="Kurbessoian T."/>
        </authorList>
    </citation>
    <scope>NUCLEOTIDE SEQUENCE</scope>
    <source>
        <strain evidence="1">CPER-KK1</strain>
    </source>
</reference>
<dbReference type="AlphaFoldDB" id="A0A951PLE7"/>
<evidence type="ECO:0000313" key="1">
    <source>
        <dbReference type="EMBL" id="MBW4546095.1"/>
    </source>
</evidence>
<protein>
    <submittedName>
        <fullName evidence="1">Uncharacterized protein</fullName>
    </submittedName>
</protein>
<gene>
    <name evidence="1" type="ORF">KME25_16850</name>
</gene>